<evidence type="ECO:0000259" key="3">
    <source>
        <dbReference type="SMART" id="SM00858"/>
    </source>
</evidence>
<dbReference type="Pfam" id="PF04295">
    <property type="entry name" value="GD_AH_second"/>
    <property type="match status" value="1"/>
</dbReference>
<evidence type="ECO:0000256" key="2">
    <source>
        <dbReference type="ARBA" id="ARBA00023239"/>
    </source>
</evidence>
<dbReference type="PANTHER" id="PTHR30536">
    <property type="entry name" value="ALTRONATE/GALACTARATE DEHYDRATASE"/>
    <property type="match status" value="1"/>
</dbReference>
<keyword evidence="2" id="KW-0456">Lyase</keyword>
<dbReference type="RefSeq" id="WP_115992830.1">
    <property type="nucleotide sequence ID" value="NZ_QRDY01000005.1"/>
</dbReference>
<proteinExistence type="inferred from homology"/>
<dbReference type="InterPro" id="IPR013974">
    <property type="entry name" value="SAF"/>
</dbReference>
<dbReference type="AlphaFoldDB" id="A0A3D9IJH8"/>
<accession>A0A3D9IJH8</accession>
<protein>
    <submittedName>
        <fullName evidence="4">D-altronate dehydratase</fullName>
    </submittedName>
</protein>
<dbReference type="GO" id="GO:0019698">
    <property type="term" value="P:D-galacturonate catabolic process"/>
    <property type="evidence" value="ECO:0007669"/>
    <property type="project" value="TreeGrafter"/>
</dbReference>
<reference evidence="4 5" key="1">
    <citation type="submission" date="2018-07" db="EMBL/GenBank/DDBJ databases">
        <title>Genomic Encyclopedia of Type Strains, Phase III (KMG-III): the genomes of soil and plant-associated and newly described type strains.</title>
        <authorList>
            <person name="Whitman W."/>
        </authorList>
    </citation>
    <scope>NUCLEOTIDE SEQUENCE [LARGE SCALE GENOMIC DNA]</scope>
    <source>
        <strain evidence="4 5">CECT 8236</strain>
    </source>
</reference>
<sequence>MSDTVILHPDDDVAVALRDLADGEYVRISASGKETEVKVSGDVPRGHKLAIGPIPQGRHVRKFGYSIGLSQTDIPAGGWIHSHNLRTGLGGLLDYRYEPADPVAAQPKGLTFLGYERDNGEVGIRNEIWILNTVGCINKTCELLAKMASNRFGNRGIDGVYHFAHPFGCSQLGDDLGHTRQLLASLAEHGNAAGVLIVGLGCENNQIDGMKELLGGDNDRIRYLKAQEEDDELETGMRLLEELIDYAERFSRKPISLSKLKLGLKCGGSDGFSGITANPLVGRMADALTAEGGMALLTEVPEMFGAETILMNRAENEEVFGKVVELVNDFKQYFIRHGQEIYENPSPGNKAGGITTLEEKSLGCTQKGGHASVTDVLPYGVRATKPGLNLIQGPGNDLVSVTALAAAGAHIVLFTTGRGTPFGGPVPTVKLSTNSELARKKKHWIDFDAGKLLNGTGMDMLAVELMDYVIALSSGVERTNGEQNGFREIAIFKDGVIL</sequence>
<dbReference type="Proteomes" id="UP000256869">
    <property type="component" value="Unassembled WGS sequence"/>
</dbReference>
<dbReference type="EMBL" id="QRDY01000005">
    <property type="protein sequence ID" value="RED61807.1"/>
    <property type="molecule type" value="Genomic_DNA"/>
</dbReference>
<evidence type="ECO:0000256" key="1">
    <source>
        <dbReference type="ARBA" id="ARBA00010986"/>
    </source>
</evidence>
<comment type="caution">
    <text evidence="4">The sequence shown here is derived from an EMBL/GenBank/DDBJ whole genome shotgun (WGS) entry which is preliminary data.</text>
</comment>
<dbReference type="InterPro" id="IPR007392">
    <property type="entry name" value="GD_AH_second"/>
</dbReference>
<name>A0A3D9IJH8_9BACL</name>
<gene>
    <name evidence="4" type="ORF">DFP95_105236</name>
</gene>
<dbReference type="OrthoDB" id="9804574at2"/>
<feature type="domain" description="SAF" evidence="3">
    <location>
        <begin position="11"/>
        <end position="86"/>
    </location>
</feature>
<dbReference type="PANTHER" id="PTHR30536:SF5">
    <property type="entry name" value="ALTRONATE DEHYDRATASE"/>
    <property type="match status" value="1"/>
</dbReference>
<dbReference type="SMART" id="SM00858">
    <property type="entry name" value="SAF"/>
    <property type="match status" value="1"/>
</dbReference>
<organism evidence="4 5">
    <name type="scientific">Cohnella lupini</name>
    <dbReference type="NCBI Taxonomy" id="1294267"/>
    <lineage>
        <taxon>Bacteria</taxon>
        <taxon>Bacillati</taxon>
        <taxon>Bacillota</taxon>
        <taxon>Bacilli</taxon>
        <taxon>Bacillales</taxon>
        <taxon>Paenibacillaceae</taxon>
        <taxon>Cohnella</taxon>
    </lineage>
</organism>
<dbReference type="Pfam" id="PF20629">
    <property type="entry name" value="GD_AH_C"/>
    <property type="match status" value="1"/>
</dbReference>
<evidence type="ECO:0000313" key="4">
    <source>
        <dbReference type="EMBL" id="RED61807.1"/>
    </source>
</evidence>
<dbReference type="InterPro" id="IPR048332">
    <property type="entry name" value="GD_AH_C"/>
</dbReference>
<dbReference type="Gene3D" id="2.30.130.110">
    <property type="match status" value="1"/>
</dbReference>
<dbReference type="CDD" id="cd11613">
    <property type="entry name" value="SAF_AH_GD"/>
    <property type="match status" value="1"/>
</dbReference>
<dbReference type="InterPro" id="IPR044144">
    <property type="entry name" value="SAF_UxaA/GarD"/>
</dbReference>
<comment type="similarity">
    <text evidence="1">Belongs to the UxaA family.</text>
</comment>
<evidence type="ECO:0000313" key="5">
    <source>
        <dbReference type="Proteomes" id="UP000256869"/>
    </source>
</evidence>
<keyword evidence="5" id="KW-1185">Reference proteome</keyword>
<dbReference type="GO" id="GO:0016829">
    <property type="term" value="F:lyase activity"/>
    <property type="evidence" value="ECO:0007669"/>
    <property type="project" value="UniProtKB-KW"/>
</dbReference>
<dbReference type="InterPro" id="IPR052172">
    <property type="entry name" value="UxaA_altronate/galactarate_dh"/>
</dbReference>